<proteinExistence type="predicted"/>
<comment type="caution">
    <text evidence="1">The sequence shown here is derived from an EMBL/GenBank/DDBJ whole genome shotgun (WGS) entry which is preliminary data.</text>
</comment>
<evidence type="ECO:0000313" key="1">
    <source>
        <dbReference type="EMBL" id="KAH7928268.1"/>
    </source>
</evidence>
<evidence type="ECO:0000313" key="2">
    <source>
        <dbReference type="Proteomes" id="UP000790709"/>
    </source>
</evidence>
<keyword evidence="2" id="KW-1185">Reference proteome</keyword>
<organism evidence="1 2">
    <name type="scientific">Leucogyrophana mollusca</name>
    <dbReference type="NCBI Taxonomy" id="85980"/>
    <lineage>
        <taxon>Eukaryota</taxon>
        <taxon>Fungi</taxon>
        <taxon>Dikarya</taxon>
        <taxon>Basidiomycota</taxon>
        <taxon>Agaricomycotina</taxon>
        <taxon>Agaricomycetes</taxon>
        <taxon>Agaricomycetidae</taxon>
        <taxon>Boletales</taxon>
        <taxon>Boletales incertae sedis</taxon>
        <taxon>Leucogyrophana</taxon>
    </lineage>
</organism>
<accession>A0ACB8BUH1</accession>
<name>A0ACB8BUH1_9AGAM</name>
<protein>
    <submittedName>
        <fullName evidence="1">DNase I-like protein</fullName>
    </submittedName>
</protein>
<sequence>MSAASTTISSTSGSLVKKPPKFLKIRVVTWNMHDSVPRGDLEELLGNVSPYKQGSLSLDVPTLPDLPADTTHPYHLVVSCAGFKLKDKERERGDDSHSEKHHHLRRKEKEKDVWKSSDDLPEELVVHHPSGWTSVLEHWLCHRTQANPQANQAIAGEQALKEVIASPKRHSLHRRVTVKEKDKGPYVPLIKERMMGLYLSVYIHRDMRDMVNGTSKSAVTAGLIGGRVGNKGGVGISLKIEDSTFLFLNAHLAAHEGKVNHRLANLAKIKAELSVDDFLAPNDPRVMAEDITDRFDYTFLCGDLNFRLDISRLHADWLITRQEFKEALAFDQLRKQMAYGDAFTGFKEAPIHFPPTFKYDVPSRSKTKARRHSKRLEKDTAGNENEERVHAGDDDDGEEDGDGEARSLSSSVWTSVHSKAPGTDTEDEDYFSSYPSHSAHDGGRVALSAAAHKAKEKWKAFLSPSLSPSPPTSPLMKWWRTKHGLTDGHSGIVNNEAASLDNLARSLPDEKHTQLDSQEREYLLPPRPASRGPSIKSAPPGANNPVVDEDDKPAYDSSHKQRVPSWCDRILWKSTVMPYPEEGEIATDGNRHRTRVGAFFSNALRPLSSRGRRDSGSSAISEDTPRGEFHPHQSAPMTKAVTEYPHGRSFPYSMPKSPRALHPSRSNDTLSPDGSDDALPPGPPTQNPDRHQMLRRSFTETTVHRPIDSLISDPPSAPPSPAIISEGLHDTPPPVPPKDPLPTPPASLSSRWRFFPFRRETSQTVVSQETMAGLLPHHPRGDIVCIDYSSLDDRGMRRLEGRSDHRPVIGSYAVFL</sequence>
<dbReference type="EMBL" id="MU266355">
    <property type="protein sequence ID" value="KAH7928268.1"/>
    <property type="molecule type" value="Genomic_DNA"/>
</dbReference>
<reference evidence="1" key="1">
    <citation type="journal article" date="2021" name="New Phytol.">
        <title>Evolutionary innovations through gain and loss of genes in the ectomycorrhizal Boletales.</title>
        <authorList>
            <person name="Wu G."/>
            <person name="Miyauchi S."/>
            <person name="Morin E."/>
            <person name="Kuo A."/>
            <person name="Drula E."/>
            <person name="Varga T."/>
            <person name="Kohler A."/>
            <person name="Feng B."/>
            <person name="Cao Y."/>
            <person name="Lipzen A."/>
            <person name="Daum C."/>
            <person name="Hundley H."/>
            <person name="Pangilinan J."/>
            <person name="Johnson J."/>
            <person name="Barry K."/>
            <person name="LaButti K."/>
            <person name="Ng V."/>
            <person name="Ahrendt S."/>
            <person name="Min B."/>
            <person name="Choi I.G."/>
            <person name="Park H."/>
            <person name="Plett J.M."/>
            <person name="Magnuson J."/>
            <person name="Spatafora J.W."/>
            <person name="Nagy L.G."/>
            <person name="Henrissat B."/>
            <person name="Grigoriev I.V."/>
            <person name="Yang Z.L."/>
            <person name="Xu J."/>
            <person name="Martin F.M."/>
        </authorList>
    </citation>
    <scope>NUCLEOTIDE SEQUENCE</scope>
    <source>
        <strain evidence="1">KUC20120723A-06</strain>
    </source>
</reference>
<dbReference type="Proteomes" id="UP000790709">
    <property type="component" value="Unassembled WGS sequence"/>
</dbReference>
<gene>
    <name evidence="1" type="ORF">BV22DRAFT_1148679</name>
</gene>